<evidence type="ECO:0000256" key="1">
    <source>
        <dbReference type="SAM" id="MobiDB-lite"/>
    </source>
</evidence>
<sequence length="162" mass="17244">MMNAGEETGHVGREEMDCGSSFSLMGVRRATRLVEKPDRPYPTVQTDESSSQPMMAGGDNLIVDCGWNLTKDRASRAGGVGPQQNHRREIDQRQSEKTGVTASSFAITGSAPVSIRPSTSAPVPLTGIAVLIGVPLVSQRETPTGPSHESVANSIWLQLDKG</sequence>
<reference evidence="2" key="1">
    <citation type="submission" date="2022-12" db="EMBL/GenBank/DDBJ databases">
        <authorList>
            <person name="Petersen C."/>
        </authorList>
    </citation>
    <scope>NUCLEOTIDE SEQUENCE</scope>
    <source>
        <strain evidence="2">IBT 15544</strain>
    </source>
</reference>
<comment type="caution">
    <text evidence="2">The sequence shown here is derived from an EMBL/GenBank/DDBJ whole genome shotgun (WGS) entry which is preliminary data.</text>
</comment>
<evidence type="ECO:0000313" key="2">
    <source>
        <dbReference type="EMBL" id="KAJ5191583.1"/>
    </source>
</evidence>
<accession>A0A9W9J7P3</accession>
<reference evidence="2" key="2">
    <citation type="journal article" date="2023" name="IMA Fungus">
        <title>Comparative genomic study of the Penicillium genus elucidates a diverse pangenome and 15 lateral gene transfer events.</title>
        <authorList>
            <person name="Petersen C."/>
            <person name="Sorensen T."/>
            <person name="Nielsen M.R."/>
            <person name="Sondergaard T.E."/>
            <person name="Sorensen J.L."/>
            <person name="Fitzpatrick D.A."/>
            <person name="Frisvad J.C."/>
            <person name="Nielsen K.L."/>
        </authorList>
    </citation>
    <scope>NUCLEOTIDE SEQUENCE</scope>
    <source>
        <strain evidence="2">IBT 15544</strain>
    </source>
</reference>
<feature type="region of interest" description="Disordered" evidence="1">
    <location>
        <begin position="38"/>
        <end position="58"/>
    </location>
</feature>
<organism evidence="2 3">
    <name type="scientific">Penicillium cinerascens</name>
    <dbReference type="NCBI Taxonomy" id="70096"/>
    <lineage>
        <taxon>Eukaryota</taxon>
        <taxon>Fungi</taxon>
        <taxon>Dikarya</taxon>
        <taxon>Ascomycota</taxon>
        <taxon>Pezizomycotina</taxon>
        <taxon>Eurotiomycetes</taxon>
        <taxon>Eurotiomycetidae</taxon>
        <taxon>Eurotiales</taxon>
        <taxon>Aspergillaceae</taxon>
        <taxon>Penicillium</taxon>
    </lineage>
</organism>
<proteinExistence type="predicted"/>
<dbReference type="EMBL" id="JAPQKR010000016">
    <property type="protein sequence ID" value="KAJ5191583.1"/>
    <property type="molecule type" value="Genomic_DNA"/>
</dbReference>
<dbReference type="Proteomes" id="UP001150904">
    <property type="component" value="Unassembled WGS sequence"/>
</dbReference>
<dbReference type="AlphaFoldDB" id="A0A9W9J7P3"/>
<keyword evidence="3" id="KW-1185">Reference proteome</keyword>
<feature type="compositionally biased region" description="Basic and acidic residues" evidence="1">
    <location>
        <begin position="86"/>
        <end position="96"/>
    </location>
</feature>
<evidence type="ECO:0000313" key="3">
    <source>
        <dbReference type="Proteomes" id="UP001150904"/>
    </source>
</evidence>
<feature type="region of interest" description="Disordered" evidence="1">
    <location>
        <begin position="73"/>
        <end position="100"/>
    </location>
</feature>
<dbReference type="GeneID" id="83184925"/>
<feature type="compositionally biased region" description="Polar residues" evidence="1">
    <location>
        <begin position="43"/>
        <end position="53"/>
    </location>
</feature>
<protein>
    <submittedName>
        <fullName evidence="2">Uncharacterized protein</fullName>
    </submittedName>
</protein>
<gene>
    <name evidence="2" type="ORF">N7498_010568</name>
</gene>
<dbReference type="RefSeq" id="XP_058304523.1">
    <property type="nucleotide sequence ID" value="XM_058457624.1"/>
</dbReference>
<name>A0A9W9J7P3_9EURO</name>